<organism evidence="1 2">
    <name type="scientific">Wickerhamomyces anomalus (strain ATCC 58044 / CBS 1984 / NCYC 433 / NRRL Y-366-8)</name>
    <name type="common">Yeast</name>
    <name type="synonym">Hansenula anomala</name>
    <dbReference type="NCBI Taxonomy" id="683960"/>
    <lineage>
        <taxon>Eukaryota</taxon>
        <taxon>Fungi</taxon>
        <taxon>Dikarya</taxon>
        <taxon>Ascomycota</taxon>
        <taxon>Saccharomycotina</taxon>
        <taxon>Saccharomycetes</taxon>
        <taxon>Phaffomycetales</taxon>
        <taxon>Wickerhamomycetaceae</taxon>
        <taxon>Wickerhamomyces</taxon>
    </lineage>
</organism>
<dbReference type="RefSeq" id="XP_019038786.1">
    <property type="nucleotide sequence ID" value="XM_019184110.1"/>
</dbReference>
<dbReference type="OrthoDB" id="10600002at2759"/>
<protein>
    <submittedName>
        <fullName evidence="1">Uncharacterized protein</fullName>
    </submittedName>
</protein>
<dbReference type="AlphaFoldDB" id="A0A1E3P260"/>
<dbReference type="Proteomes" id="UP000094112">
    <property type="component" value="Unassembled WGS sequence"/>
</dbReference>
<evidence type="ECO:0000313" key="2">
    <source>
        <dbReference type="Proteomes" id="UP000094112"/>
    </source>
</evidence>
<proteinExistence type="predicted"/>
<dbReference type="EMBL" id="KV454210">
    <property type="protein sequence ID" value="ODQ59579.1"/>
    <property type="molecule type" value="Genomic_DNA"/>
</dbReference>
<dbReference type="GeneID" id="30201356"/>
<keyword evidence="2" id="KW-1185">Reference proteome</keyword>
<gene>
    <name evidence="1" type="ORF">WICANDRAFT_68185</name>
</gene>
<reference evidence="1 2" key="1">
    <citation type="journal article" date="2016" name="Proc. Natl. Acad. Sci. U.S.A.">
        <title>Comparative genomics of biotechnologically important yeasts.</title>
        <authorList>
            <person name="Riley R."/>
            <person name="Haridas S."/>
            <person name="Wolfe K.H."/>
            <person name="Lopes M.R."/>
            <person name="Hittinger C.T."/>
            <person name="Goeker M."/>
            <person name="Salamov A.A."/>
            <person name="Wisecaver J.H."/>
            <person name="Long T.M."/>
            <person name="Calvey C.H."/>
            <person name="Aerts A.L."/>
            <person name="Barry K.W."/>
            <person name="Choi C."/>
            <person name="Clum A."/>
            <person name="Coughlan A.Y."/>
            <person name="Deshpande S."/>
            <person name="Douglass A.P."/>
            <person name="Hanson S.J."/>
            <person name="Klenk H.-P."/>
            <person name="LaButti K.M."/>
            <person name="Lapidus A."/>
            <person name="Lindquist E.A."/>
            <person name="Lipzen A.M."/>
            <person name="Meier-Kolthoff J.P."/>
            <person name="Ohm R.A."/>
            <person name="Otillar R.P."/>
            <person name="Pangilinan J.L."/>
            <person name="Peng Y."/>
            <person name="Rokas A."/>
            <person name="Rosa C.A."/>
            <person name="Scheuner C."/>
            <person name="Sibirny A.A."/>
            <person name="Slot J.C."/>
            <person name="Stielow J.B."/>
            <person name="Sun H."/>
            <person name="Kurtzman C.P."/>
            <person name="Blackwell M."/>
            <person name="Grigoriev I.V."/>
            <person name="Jeffries T.W."/>
        </authorList>
    </citation>
    <scope>NUCLEOTIDE SEQUENCE [LARGE SCALE GENOMIC DNA]</scope>
    <source>
        <strain evidence="2">ATCC 58044 / CBS 1984 / NCYC 433 / NRRL Y-366-8</strain>
    </source>
</reference>
<sequence length="592" mass="69049">MSLEELPPAEEEVVDHDDGSLKRKKRKKAIPWMKLANLPVEIIDLIFTYAGRIDYWTFRIFREFVRFRGYLDPIYIVQTNFEKQKHLLMFNIPPGQNNEDHLFKSSVKFVENIETHCELYKIEKKRLFLFMEVEVSNLEQGQMFEDIIRYLKINNIKFRVFLRAILFFDQDVPFSNHFRSSILTDEFLQGNELILDSHYTEELATSSRSRSKKYTGCTFFQYPEEIKLDSDGALPLVKYLDPSNVICKSTIRHLKAATIVSVPNVLNIIDRRFLLNLKTLYISHCSKAPKKTTFIHQNLPHLKSLVIKNCQTSKFNDNDLPSLEILVIEESERYREYEKSGTRALKFKMIGNNLPNLQKLDILTFHTEQIHLNSFGDKIHNFAFQTGLDEGGSLGDIPSIIAISESISIHVLNEDRSMAKTVFENVHKLDMTKHLSINDYYSENLDYLARKRFKNLELLTLRDVNSSVKELKNFNMPRLKGLTLLETSIATVDIKGMGKLEQLIFTSKTRSTHSANDRDQSWRWFSSPKEYFGIDFTKIPPRSKTKNVNLNFHKADCFKGRIPENLQHFVLSYSSSHIARHNGARIFDYQND</sequence>
<evidence type="ECO:0000313" key="1">
    <source>
        <dbReference type="EMBL" id="ODQ59579.1"/>
    </source>
</evidence>
<dbReference type="SUPFAM" id="SSF52058">
    <property type="entry name" value="L domain-like"/>
    <property type="match status" value="1"/>
</dbReference>
<dbReference type="Gene3D" id="3.80.10.10">
    <property type="entry name" value="Ribonuclease Inhibitor"/>
    <property type="match status" value="1"/>
</dbReference>
<dbReference type="InterPro" id="IPR032675">
    <property type="entry name" value="LRR_dom_sf"/>
</dbReference>
<name>A0A1E3P260_WICAA</name>
<accession>A0A1E3P260</accession>